<dbReference type="Gene3D" id="2.40.70.10">
    <property type="entry name" value="Acid Proteases"/>
    <property type="match status" value="1"/>
</dbReference>
<feature type="compositionally biased region" description="Basic and acidic residues" evidence="1">
    <location>
        <begin position="180"/>
        <end position="211"/>
    </location>
</feature>
<dbReference type="InterPro" id="IPR005162">
    <property type="entry name" value="Retrotrans_gag_dom"/>
</dbReference>
<protein>
    <submittedName>
        <fullName evidence="4">Uncharacterized protein LOC104589244</fullName>
    </submittedName>
</protein>
<organism evidence="3 4">
    <name type="scientific">Nelumbo nucifera</name>
    <name type="common">Sacred lotus</name>
    <dbReference type="NCBI Taxonomy" id="4432"/>
    <lineage>
        <taxon>Eukaryota</taxon>
        <taxon>Viridiplantae</taxon>
        <taxon>Streptophyta</taxon>
        <taxon>Embryophyta</taxon>
        <taxon>Tracheophyta</taxon>
        <taxon>Spermatophyta</taxon>
        <taxon>Magnoliopsida</taxon>
        <taxon>Proteales</taxon>
        <taxon>Nelumbonaceae</taxon>
        <taxon>Nelumbo</taxon>
    </lineage>
</organism>
<dbReference type="GeneID" id="104589244"/>
<evidence type="ECO:0000313" key="4">
    <source>
        <dbReference type="RefSeq" id="XP_010245798.1"/>
    </source>
</evidence>
<dbReference type="InParanoid" id="A0A1U7Z4S9"/>
<dbReference type="CDD" id="cd00303">
    <property type="entry name" value="retropepsin_like"/>
    <property type="match status" value="1"/>
</dbReference>
<keyword evidence="3" id="KW-1185">Reference proteome</keyword>
<dbReference type="PANTHER" id="PTHR33240:SF8">
    <property type="entry name" value="OS03G0439900 PROTEIN"/>
    <property type="match status" value="1"/>
</dbReference>
<gene>
    <name evidence="4" type="primary">LOC104589244</name>
</gene>
<dbReference type="RefSeq" id="XP_010245798.1">
    <property type="nucleotide sequence ID" value="XM_010247496.1"/>
</dbReference>
<dbReference type="AlphaFoldDB" id="A0A1U7Z4S9"/>
<dbReference type="eggNOG" id="KOG0017">
    <property type="taxonomic scope" value="Eukaryota"/>
</dbReference>
<accession>A0A1U7Z4S9</accession>
<feature type="region of interest" description="Disordered" evidence="1">
    <location>
        <begin position="175"/>
        <end position="229"/>
    </location>
</feature>
<name>A0A1U7Z4S9_NELNU</name>
<dbReference type="OrthoDB" id="1468745at2759"/>
<evidence type="ECO:0000256" key="1">
    <source>
        <dbReference type="SAM" id="MobiDB-lite"/>
    </source>
</evidence>
<dbReference type="Pfam" id="PF03732">
    <property type="entry name" value="Retrotrans_gag"/>
    <property type="match status" value="1"/>
</dbReference>
<dbReference type="InterPro" id="IPR021109">
    <property type="entry name" value="Peptidase_aspartic_dom_sf"/>
</dbReference>
<proteinExistence type="predicted"/>
<feature type="domain" description="Retrotransposon gag" evidence="2">
    <location>
        <begin position="81"/>
        <end position="144"/>
    </location>
</feature>
<dbReference type="Proteomes" id="UP000189703">
    <property type="component" value="Unplaced"/>
</dbReference>
<reference evidence="4" key="1">
    <citation type="submission" date="2025-08" db="UniProtKB">
        <authorList>
            <consortium name="RefSeq"/>
        </authorList>
    </citation>
    <scope>IDENTIFICATION</scope>
</reference>
<dbReference type="KEGG" id="nnu:104589244"/>
<evidence type="ECO:0000259" key="2">
    <source>
        <dbReference type="Pfam" id="PF03732"/>
    </source>
</evidence>
<sequence>MDISEAVGSIASSLKGSSLKRVANNSELALVHGLLMKYCDENNVAPLEYEAVDGILVQGVRSHDRYTVTKSVEKFVVAIGLETQFRAQFIASQKHWKTSTSLVQVRQRKSEPLRDYLARLNKEALQVRNLNQSVAVTAIQHGLHPSPFNFSISRNPPQTLTALMSHAQKYINTEEALTQLRDEEERSDKRRDTEERKSERSNLDHKKQDRRPNHRPRTPPPNYRNFTSLNMPQSEVLMQIRDRNYIRWPEKMNTQSNKRNHNKYCKFHRDHGHDTENCFNLCNHIEDLIRRGYLDGFIKSEKLAHEERHTKDARPLPRAPPTGVIHVISGGIAAGGESSSGRKKYVRLCEIDNQGHKKKHDQSITFTNDDLRGVQTPNDDTLEIAEVANFKIRRILVDIGSSADVLFEDAFEKLGIDKERLTPVNTPLMGFSEESLLPIGRITLLLLIGDGDITTTSMVDFIVVRCPSSYNAILGRPTLNAL</sequence>
<evidence type="ECO:0000313" key="3">
    <source>
        <dbReference type="Proteomes" id="UP000189703"/>
    </source>
</evidence>
<dbReference type="PANTHER" id="PTHR33240">
    <property type="entry name" value="OS08G0508500 PROTEIN"/>
    <property type="match status" value="1"/>
</dbReference>
<dbReference type="OMA" id="TEDCHEL"/>